<name>A0A1W6B875_9GAMM</name>
<dbReference type="Proteomes" id="UP000192900">
    <property type="component" value="Chromosome"/>
</dbReference>
<sequence>MLEKYFETPLGGEHDEHRRLVAVSAALELIKAAVSTEAGPRNFDYELKQYAAQIAPLADAIQDAIESES</sequence>
<dbReference type="KEGG" id="palh:B1H58_15460"/>
<organism evidence="1 2">
    <name type="scientific">Pantoea alhagi</name>
    <dbReference type="NCBI Taxonomy" id="1891675"/>
    <lineage>
        <taxon>Bacteria</taxon>
        <taxon>Pseudomonadati</taxon>
        <taxon>Pseudomonadota</taxon>
        <taxon>Gammaproteobacteria</taxon>
        <taxon>Enterobacterales</taxon>
        <taxon>Erwiniaceae</taxon>
        <taxon>Pantoea</taxon>
    </lineage>
</organism>
<dbReference type="RefSeq" id="WP_085071348.1">
    <property type="nucleotide sequence ID" value="NZ_CP019706.1"/>
</dbReference>
<reference evidence="1 2" key="1">
    <citation type="submission" date="2017-02" db="EMBL/GenBank/DDBJ databases">
        <title>Complete genome sequence of the drought resistance-promoting endophyte Pantoea alhagi LTYR-11Z.</title>
        <authorList>
            <person name="Zhang L."/>
        </authorList>
    </citation>
    <scope>NUCLEOTIDE SEQUENCE [LARGE SCALE GENOMIC DNA]</scope>
    <source>
        <strain evidence="1 2">LTYR-11Z</strain>
    </source>
</reference>
<keyword evidence="2" id="KW-1185">Reference proteome</keyword>
<dbReference type="EMBL" id="CP019706">
    <property type="protein sequence ID" value="ARJ43292.1"/>
    <property type="molecule type" value="Genomic_DNA"/>
</dbReference>
<gene>
    <name evidence="1" type="ORF">B1H58_15460</name>
</gene>
<evidence type="ECO:0000313" key="1">
    <source>
        <dbReference type="EMBL" id="ARJ43292.1"/>
    </source>
</evidence>
<accession>A0A1W6B875</accession>
<proteinExistence type="predicted"/>
<protein>
    <submittedName>
        <fullName evidence="1">Uncharacterized protein</fullName>
    </submittedName>
</protein>
<dbReference type="AlphaFoldDB" id="A0A1W6B875"/>
<evidence type="ECO:0000313" key="2">
    <source>
        <dbReference type="Proteomes" id="UP000192900"/>
    </source>
</evidence>